<evidence type="ECO:0000313" key="1">
    <source>
        <dbReference type="EMBL" id="GGK41287.1"/>
    </source>
</evidence>
<name>A0A917QBI8_9HYPH</name>
<sequence length="121" mass="13679">MSLIRPRQVIVIPDDTVRPPKPKMVACVEPTLGLFYRINTKRWPPAVKLVRDPLHPFLDHDSYLECGDPLELDDYIVDASLRRNGVVGEVHRSLSNEIVGLLALATTLREGDRRKIIEALS</sequence>
<dbReference type="EMBL" id="BMMF01000009">
    <property type="protein sequence ID" value="GGK41287.1"/>
    <property type="molecule type" value="Genomic_DNA"/>
</dbReference>
<evidence type="ECO:0000313" key="2">
    <source>
        <dbReference type="Proteomes" id="UP000600449"/>
    </source>
</evidence>
<comment type="caution">
    <text evidence="1">The sequence shown here is derived from an EMBL/GenBank/DDBJ whole genome shotgun (WGS) entry which is preliminary data.</text>
</comment>
<protein>
    <submittedName>
        <fullName evidence="1">Uncharacterized protein</fullName>
    </submittedName>
</protein>
<proteinExistence type="predicted"/>
<gene>
    <name evidence="1" type="ORF">GCM10011322_30510</name>
</gene>
<dbReference type="Proteomes" id="UP000600449">
    <property type="component" value="Unassembled WGS sequence"/>
</dbReference>
<keyword evidence="2" id="KW-1185">Reference proteome</keyword>
<reference evidence="1 2" key="1">
    <citation type="journal article" date="2014" name="Int. J. Syst. Evol. Microbiol.">
        <title>Complete genome sequence of Corynebacterium casei LMG S-19264T (=DSM 44701T), isolated from a smear-ripened cheese.</title>
        <authorList>
            <consortium name="US DOE Joint Genome Institute (JGI-PGF)"/>
            <person name="Walter F."/>
            <person name="Albersmeier A."/>
            <person name="Kalinowski J."/>
            <person name="Ruckert C."/>
        </authorList>
    </citation>
    <scope>NUCLEOTIDE SEQUENCE [LARGE SCALE GENOMIC DNA]</scope>
    <source>
        <strain evidence="1 2">CGMCC 1.9161</strain>
    </source>
</reference>
<organism evidence="1 2">
    <name type="scientific">Salinarimonas ramus</name>
    <dbReference type="NCBI Taxonomy" id="690164"/>
    <lineage>
        <taxon>Bacteria</taxon>
        <taxon>Pseudomonadati</taxon>
        <taxon>Pseudomonadota</taxon>
        <taxon>Alphaproteobacteria</taxon>
        <taxon>Hyphomicrobiales</taxon>
        <taxon>Salinarimonadaceae</taxon>
        <taxon>Salinarimonas</taxon>
    </lineage>
</organism>
<accession>A0A917QBI8</accession>
<dbReference type="AlphaFoldDB" id="A0A917QBI8"/>